<reference evidence="1 2" key="1">
    <citation type="submission" date="2018-08" db="EMBL/GenBank/DDBJ databases">
        <title>Bacillus phenotypic plasticity.</title>
        <authorList>
            <person name="Hurtado E."/>
        </authorList>
    </citation>
    <scope>NUCLEOTIDE SEQUENCE [LARGE SCALE GENOMIC DNA]</scope>
    <source>
        <strain evidence="1 2">427</strain>
    </source>
</reference>
<comment type="caution">
    <text evidence="1">The sequence shown here is derived from an EMBL/GenBank/DDBJ whole genome shotgun (WGS) entry which is preliminary data.</text>
</comment>
<dbReference type="Proteomes" id="UP000324326">
    <property type="component" value="Unassembled WGS sequence"/>
</dbReference>
<sequence>MRSFITFDKETELGYIYVLPPSRKIKIESTEELEVNEDIMLDIDVEDRIVGMELFGDSAYALKELAGEKKIYSKSLNEDNESVIYSFRLSDKEVNKTFNAFGLSFCFSDDKFEELVGFDILDISKYDEKLLDKMVKK</sequence>
<dbReference type="InterPro" id="IPR016789">
    <property type="entry name" value="UCP021389"/>
</dbReference>
<dbReference type="RefSeq" id="WP_148955455.1">
    <property type="nucleotide sequence ID" value="NZ_QSND01000001.1"/>
</dbReference>
<name>A0A5M8RVL0_9BACI</name>
<dbReference type="AlphaFoldDB" id="A0A5M8RVL0"/>
<gene>
    <name evidence="1" type="ORF">DX927_00190</name>
</gene>
<dbReference type="PIRSF" id="PIRSF021389">
    <property type="entry name" value="UCP021389"/>
    <property type="match status" value="1"/>
</dbReference>
<dbReference type="Pfam" id="PF10049">
    <property type="entry name" value="DUF2283"/>
    <property type="match status" value="1"/>
</dbReference>
<protein>
    <submittedName>
        <fullName evidence="1">DUF2283 domain-containing protein</fullName>
    </submittedName>
</protein>
<proteinExistence type="predicted"/>
<dbReference type="InterPro" id="IPR019270">
    <property type="entry name" value="DUF2283"/>
</dbReference>
<accession>A0A5M8RVL0</accession>
<dbReference type="EMBL" id="QSND01000001">
    <property type="protein sequence ID" value="KAA6452685.1"/>
    <property type="molecule type" value="Genomic_DNA"/>
</dbReference>
<evidence type="ECO:0000313" key="1">
    <source>
        <dbReference type="EMBL" id="KAA6452685.1"/>
    </source>
</evidence>
<evidence type="ECO:0000313" key="2">
    <source>
        <dbReference type="Proteomes" id="UP000324326"/>
    </source>
</evidence>
<organism evidence="1 2">
    <name type="scientific">Bacillus swezeyi</name>
    <dbReference type="NCBI Taxonomy" id="1925020"/>
    <lineage>
        <taxon>Bacteria</taxon>
        <taxon>Bacillati</taxon>
        <taxon>Bacillota</taxon>
        <taxon>Bacilli</taxon>
        <taxon>Bacillales</taxon>
        <taxon>Bacillaceae</taxon>
        <taxon>Bacillus</taxon>
    </lineage>
</organism>